<dbReference type="EMBL" id="JAPDDT010000013">
    <property type="protein sequence ID" value="MCW1925324.1"/>
    <property type="molecule type" value="Genomic_DNA"/>
</dbReference>
<organism evidence="4 5">
    <name type="scientific">Luteolibacter arcticus</name>
    <dbReference type="NCBI Taxonomy" id="1581411"/>
    <lineage>
        <taxon>Bacteria</taxon>
        <taxon>Pseudomonadati</taxon>
        <taxon>Verrucomicrobiota</taxon>
        <taxon>Verrucomicrobiia</taxon>
        <taxon>Verrucomicrobiales</taxon>
        <taxon>Verrucomicrobiaceae</taxon>
        <taxon>Luteolibacter</taxon>
    </lineage>
</organism>
<dbReference type="InterPro" id="IPR013320">
    <property type="entry name" value="ConA-like_dom_sf"/>
</dbReference>
<evidence type="ECO:0000256" key="2">
    <source>
        <dbReference type="SAM" id="MobiDB-lite"/>
    </source>
</evidence>
<dbReference type="Pfam" id="PF13385">
    <property type="entry name" value="Laminin_G_3"/>
    <property type="match status" value="1"/>
</dbReference>
<feature type="compositionally biased region" description="Basic and acidic residues" evidence="2">
    <location>
        <begin position="44"/>
        <end position="56"/>
    </location>
</feature>
<dbReference type="Proteomes" id="UP001320876">
    <property type="component" value="Unassembled WGS sequence"/>
</dbReference>
<dbReference type="Gene3D" id="2.60.120.200">
    <property type="match status" value="1"/>
</dbReference>
<sequence>MKTRPIVSTAITACLLATAARAAIYPYAEYHLGEAGSLGSSNKPQDDTGNGRHFSDDISGGDAGTGNAAFHPNATGSTAFLDTSNPGNQGWYSGNMYASLPTDNFAFGIFARAAENTDETRADVFTLGNEAGSHKLTLEGNGWSASAHNVNWIAPPGGVPDSFQANTWVHLALVRKSGVTTFYVNGVANGTFSGAAVHASPHLSVSPGGGSYFDGHLDEARIVHFTSDETAEEIIAALQGGVVPTSFVELGPNARFRAANLSTDEASEFRLGGLVQDNVEITGPDGLSVSAGTAPKHIIHISQEGEIPVGSYPLISYTGTIGGLGFAGLELAPLPGRITGTLVNNTEDSTIDLVVDTSEPGDLVWTATGSNTWNQTNSNWFFTGTSTPAQFFPGDTVRFDETSSNKSVVVGATLTPSTVYVTGPDNYSFSGAGIGGSAGLDITGGSTVTFTNANTHSGPIYIDGSNVVIGNGGTVGTFGTGATSLNGNLLVNRSGTITMPNAISNTISGTGSLTKTGDGRLVLSGASSFSGPVNLQAGVIAASNSACLGNDTGATTITAGATLDVFTSGVGNEPIFLNGEGVDNAGAIVNTAAAAQNQGVRQLTLASDSTIGGSGRWDVRGDGSFIAGNFKLTKVGNNHISVVDSDVSVKDMEVYSGLFSFENGTQVDNSNPGTIVINGGTLGFGNFFAPVVCTKPIVMNGGRISSTWFDDLGSAIIDSPVELSAASTTIHTDSGTILTFTGAVSGTGSLHKDGTGTLSLTGSQSYEGDTTVVEGTLVLAQSGLADGSNVHLSNGTVLNLGFAGTDTVAELHIGGVQYPAGIYGASHASGRFAGSGTLTVTVDPPLSGYQSWEFDNNIGGAGSTVDSDFDGIPNGIEFVIGGDPSGPGSDSNHLLPTATKDATHFEFVFRRSEDSASFGPYVQYGSNLAEWADAVHGEGGVTIAVDEDFPSEGMDRVRVRIPLPVEETSLFARLRVDIP</sequence>
<protein>
    <submittedName>
        <fullName evidence="4">Autotransporter-associated beta strand repeat-containing protein</fullName>
    </submittedName>
</protein>
<dbReference type="SUPFAM" id="SSF51126">
    <property type="entry name" value="Pectin lyase-like"/>
    <property type="match status" value="1"/>
</dbReference>
<dbReference type="RefSeq" id="WP_264489431.1">
    <property type="nucleotide sequence ID" value="NZ_JAPDDT010000013.1"/>
</dbReference>
<comment type="caution">
    <text evidence="4">The sequence shown here is derived from an EMBL/GenBank/DDBJ whole genome shotgun (WGS) entry which is preliminary data.</text>
</comment>
<dbReference type="Pfam" id="PF12951">
    <property type="entry name" value="PATR"/>
    <property type="match status" value="2"/>
</dbReference>
<proteinExistence type="predicted"/>
<dbReference type="InterPro" id="IPR011050">
    <property type="entry name" value="Pectin_lyase_fold/virulence"/>
</dbReference>
<feature type="signal peptide" evidence="3">
    <location>
        <begin position="1"/>
        <end position="22"/>
    </location>
</feature>
<feature type="region of interest" description="Disordered" evidence="2">
    <location>
        <begin position="38"/>
        <end position="69"/>
    </location>
</feature>
<dbReference type="SUPFAM" id="SSF49899">
    <property type="entry name" value="Concanavalin A-like lectins/glucanases"/>
    <property type="match status" value="1"/>
</dbReference>
<keyword evidence="1 3" id="KW-0732">Signal</keyword>
<name>A0ABT3GP78_9BACT</name>
<keyword evidence="5" id="KW-1185">Reference proteome</keyword>
<accession>A0ABT3GP78</accession>
<gene>
    <name evidence="4" type="ORF">OKA05_22380</name>
</gene>
<evidence type="ECO:0000256" key="3">
    <source>
        <dbReference type="SAM" id="SignalP"/>
    </source>
</evidence>
<dbReference type="InterPro" id="IPR012332">
    <property type="entry name" value="Autotransporter_pectin_lyase_C"/>
</dbReference>
<evidence type="ECO:0000256" key="1">
    <source>
        <dbReference type="ARBA" id="ARBA00022729"/>
    </source>
</evidence>
<feature type="chain" id="PRO_5045563446" evidence="3">
    <location>
        <begin position="23"/>
        <end position="979"/>
    </location>
</feature>
<dbReference type="InterPro" id="IPR013425">
    <property type="entry name" value="Autotrns_rpt"/>
</dbReference>
<dbReference type="Gene3D" id="2.160.20.20">
    <property type="match status" value="1"/>
</dbReference>
<dbReference type="NCBIfam" id="TIGR02601">
    <property type="entry name" value="autotrns_rpt"/>
    <property type="match status" value="2"/>
</dbReference>
<evidence type="ECO:0000313" key="5">
    <source>
        <dbReference type="Proteomes" id="UP001320876"/>
    </source>
</evidence>
<reference evidence="4 5" key="1">
    <citation type="submission" date="2022-10" db="EMBL/GenBank/DDBJ databases">
        <title>Luteolibacter arcticus strain CCTCC AB 2014275, whole genome shotgun sequencing project.</title>
        <authorList>
            <person name="Zhao G."/>
            <person name="Shen L."/>
        </authorList>
    </citation>
    <scope>NUCLEOTIDE SEQUENCE [LARGE SCALE GENOMIC DNA]</scope>
    <source>
        <strain evidence="4 5">CCTCC AB 2014275</strain>
    </source>
</reference>
<evidence type="ECO:0000313" key="4">
    <source>
        <dbReference type="EMBL" id="MCW1925324.1"/>
    </source>
</evidence>